<dbReference type="AlphaFoldDB" id="A0A9P4VRV2"/>
<dbReference type="OrthoDB" id="408631at2759"/>
<dbReference type="InterPro" id="IPR029058">
    <property type="entry name" value="AB_hydrolase_fold"/>
</dbReference>
<comment type="caution">
    <text evidence="3">The sequence shown here is derived from an EMBL/GenBank/DDBJ whole genome shotgun (WGS) entry which is preliminary data.</text>
</comment>
<evidence type="ECO:0000313" key="4">
    <source>
        <dbReference type="Proteomes" id="UP000799429"/>
    </source>
</evidence>
<dbReference type="PANTHER" id="PTHR48081">
    <property type="entry name" value="AB HYDROLASE SUPERFAMILY PROTEIN C4A8.06C"/>
    <property type="match status" value="1"/>
</dbReference>
<evidence type="ECO:0000259" key="2">
    <source>
        <dbReference type="Pfam" id="PF07859"/>
    </source>
</evidence>
<protein>
    <submittedName>
        <fullName evidence="3">Alpha/beta-hydrolase</fullName>
    </submittedName>
</protein>
<dbReference type="Proteomes" id="UP000799429">
    <property type="component" value="Unassembled WGS sequence"/>
</dbReference>
<dbReference type="EMBL" id="MU006098">
    <property type="protein sequence ID" value="KAF2837914.1"/>
    <property type="molecule type" value="Genomic_DNA"/>
</dbReference>
<keyword evidence="4" id="KW-1185">Reference proteome</keyword>
<organism evidence="3 4">
    <name type="scientific">Patellaria atrata CBS 101060</name>
    <dbReference type="NCBI Taxonomy" id="1346257"/>
    <lineage>
        <taxon>Eukaryota</taxon>
        <taxon>Fungi</taxon>
        <taxon>Dikarya</taxon>
        <taxon>Ascomycota</taxon>
        <taxon>Pezizomycotina</taxon>
        <taxon>Dothideomycetes</taxon>
        <taxon>Dothideomycetes incertae sedis</taxon>
        <taxon>Patellariales</taxon>
        <taxon>Patellariaceae</taxon>
        <taxon>Patellaria</taxon>
    </lineage>
</organism>
<dbReference type="PANTHER" id="PTHR48081:SF8">
    <property type="entry name" value="ALPHA_BETA HYDROLASE FOLD-3 DOMAIN-CONTAINING PROTEIN-RELATED"/>
    <property type="match status" value="1"/>
</dbReference>
<dbReference type="GO" id="GO:0016787">
    <property type="term" value="F:hydrolase activity"/>
    <property type="evidence" value="ECO:0007669"/>
    <property type="project" value="UniProtKB-KW"/>
</dbReference>
<sequence length="343" mass="38166">MDHPRSHEELSKLNILDLEYKSEIEKYPMPDLGIDVLTIRERRAIHLANLRQYLPYPGPIPEVSERDIQIPTRDGTQITLRIYTPDASRVPTTGSPLYVAYHEGGWCFGDLTDEELNCRTFAKEFGAVCVNVEYRLAPEHPWPTSIHDCHDALTWIANNASLLAANPSAGFIIGGASAGANICAILSHLARNSRLSPPLTGIWLCVPAVMHPSTIPSSLRHECISWDENHDDPVLSVPAGSVPYEPFTTWVGCTDVASPLFSPGADPTGHAGLPRTYFSVCGMDPLRDEGLLYERLLRDQGVETRLDLYGGFGHMFWMNYPRMGKSRAFWGDAVEGLRWLLRG</sequence>
<proteinExistence type="predicted"/>
<dbReference type="InterPro" id="IPR050300">
    <property type="entry name" value="GDXG_lipolytic_enzyme"/>
</dbReference>
<keyword evidence="1" id="KW-0378">Hydrolase</keyword>
<reference evidence="3" key="1">
    <citation type="journal article" date="2020" name="Stud. Mycol.">
        <title>101 Dothideomycetes genomes: a test case for predicting lifestyles and emergence of pathogens.</title>
        <authorList>
            <person name="Haridas S."/>
            <person name="Albert R."/>
            <person name="Binder M."/>
            <person name="Bloem J."/>
            <person name="Labutti K."/>
            <person name="Salamov A."/>
            <person name="Andreopoulos B."/>
            <person name="Baker S."/>
            <person name="Barry K."/>
            <person name="Bills G."/>
            <person name="Bluhm B."/>
            <person name="Cannon C."/>
            <person name="Castanera R."/>
            <person name="Culley D."/>
            <person name="Daum C."/>
            <person name="Ezra D."/>
            <person name="Gonzalez J."/>
            <person name="Henrissat B."/>
            <person name="Kuo A."/>
            <person name="Liang C."/>
            <person name="Lipzen A."/>
            <person name="Lutzoni F."/>
            <person name="Magnuson J."/>
            <person name="Mondo S."/>
            <person name="Nolan M."/>
            <person name="Ohm R."/>
            <person name="Pangilinan J."/>
            <person name="Park H.-J."/>
            <person name="Ramirez L."/>
            <person name="Alfaro M."/>
            <person name="Sun H."/>
            <person name="Tritt A."/>
            <person name="Yoshinaga Y."/>
            <person name="Zwiers L.-H."/>
            <person name="Turgeon B."/>
            <person name="Goodwin S."/>
            <person name="Spatafora J."/>
            <person name="Crous P."/>
            <person name="Grigoriev I."/>
        </authorList>
    </citation>
    <scope>NUCLEOTIDE SEQUENCE</scope>
    <source>
        <strain evidence="3">CBS 101060</strain>
    </source>
</reference>
<feature type="domain" description="Alpha/beta hydrolase fold-3" evidence="2">
    <location>
        <begin position="99"/>
        <end position="317"/>
    </location>
</feature>
<gene>
    <name evidence="3" type="ORF">M501DRAFT_1017668</name>
</gene>
<dbReference type="SUPFAM" id="SSF53474">
    <property type="entry name" value="alpha/beta-Hydrolases"/>
    <property type="match status" value="1"/>
</dbReference>
<evidence type="ECO:0000256" key="1">
    <source>
        <dbReference type="ARBA" id="ARBA00022801"/>
    </source>
</evidence>
<name>A0A9P4VRV2_9PEZI</name>
<evidence type="ECO:0000313" key="3">
    <source>
        <dbReference type="EMBL" id="KAF2837914.1"/>
    </source>
</evidence>
<dbReference type="Gene3D" id="3.40.50.1820">
    <property type="entry name" value="alpha/beta hydrolase"/>
    <property type="match status" value="1"/>
</dbReference>
<accession>A0A9P4VRV2</accession>
<dbReference type="Pfam" id="PF07859">
    <property type="entry name" value="Abhydrolase_3"/>
    <property type="match status" value="1"/>
</dbReference>
<dbReference type="InterPro" id="IPR013094">
    <property type="entry name" value="AB_hydrolase_3"/>
</dbReference>